<dbReference type="PROSITE" id="PS50005">
    <property type="entry name" value="TPR"/>
    <property type="match status" value="1"/>
</dbReference>
<dbReference type="PANTHER" id="PTHR24104">
    <property type="entry name" value="E3 UBIQUITIN-PROTEIN LIGASE NHLRC1-RELATED"/>
    <property type="match status" value="1"/>
</dbReference>
<feature type="transmembrane region" description="Helical" evidence="8">
    <location>
        <begin position="535"/>
        <end position="560"/>
    </location>
</feature>
<evidence type="ECO:0000313" key="10">
    <source>
        <dbReference type="EMBL" id="GBG05879.1"/>
    </source>
</evidence>
<comment type="subcellular location">
    <subcellularLocation>
        <location evidence="1">Membrane</location>
        <topology evidence="1">Multi-pass membrane protein</topology>
    </subcellularLocation>
</comment>
<gene>
    <name evidence="10" type="ORF">PAT3040_00364</name>
</gene>
<feature type="transmembrane region" description="Helical" evidence="8">
    <location>
        <begin position="572"/>
        <end position="590"/>
    </location>
</feature>
<dbReference type="InterPro" id="IPR011990">
    <property type="entry name" value="TPR-like_helical_dom_sf"/>
</dbReference>
<feature type="domain" description="Yip1" evidence="9">
    <location>
        <begin position="513"/>
        <end position="682"/>
    </location>
</feature>
<dbReference type="InterPro" id="IPR006977">
    <property type="entry name" value="Yip1_dom"/>
</dbReference>
<dbReference type="InterPro" id="IPR019734">
    <property type="entry name" value="TPR_rpt"/>
</dbReference>
<dbReference type="Proteomes" id="UP000245202">
    <property type="component" value="Unassembled WGS sequence"/>
</dbReference>
<organism evidence="10 11">
    <name type="scientific">Paenibacillus agaridevorans</name>
    <dbReference type="NCBI Taxonomy" id="171404"/>
    <lineage>
        <taxon>Bacteria</taxon>
        <taxon>Bacillati</taxon>
        <taxon>Bacillota</taxon>
        <taxon>Bacilli</taxon>
        <taxon>Bacillales</taxon>
        <taxon>Paenibacillaceae</taxon>
        <taxon>Paenibacillus</taxon>
    </lineage>
</organism>
<dbReference type="InterPro" id="IPR050952">
    <property type="entry name" value="TRIM-NHL_E3_ligases"/>
</dbReference>
<dbReference type="Gene3D" id="1.25.40.10">
    <property type="entry name" value="Tetratricopeptide repeat domain"/>
    <property type="match status" value="1"/>
</dbReference>
<proteinExistence type="predicted"/>
<protein>
    <recommendedName>
        <fullName evidence="9">Yip1 domain-containing protein</fullName>
    </recommendedName>
</protein>
<keyword evidence="3" id="KW-0677">Repeat</keyword>
<evidence type="ECO:0000256" key="3">
    <source>
        <dbReference type="ARBA" id="ARBA00022737"/>
    </source>
</evidence>
<keyword evidence="11" id="KW-1185">Reference proteome</keyword>
<dbReference type="RefSeq" id="WP_108991315.1">
    <property type="nucleotide sequence ID" value="NZ_BDQX01000028.1"/>
</dbReference>
<dbReference type="InterPro" id="IPR011042">
    <property type="entry name" value="6-blade_b-propeller_TolB-like"/>
</dbReference>
<evidence type="ECO:0000256" key="2">
    <source>
        <dbReference type="ARBA" id="ARBA00022692"/>
    </source>
</evidence>
<dbReference type="GO" id="GO:0008270">
    <property type="term" value="F:zinc ion binding"/>
    <property type="evidence" value="ECO:0007669"/>
    <property type="project" value="UniProtKB-KW"/>
</dbReference>
<feature type="transmembrane region" description="Helical" evidence="8">
    <location>
        <begin position="665"/>
        <end position="691"/>
    </location>
</feature>
<keyword evidence="6" id="KW-0802">TPR repeat</keyword>
<dbReference type="SUPFAM" id="SSF48452">
    <property type="entry name" value="TPR-like"/>
    <property type="match status" value="1"/>
</dbReference>
<dbReference type="Gene3D" id="2.40.10.500">
    <property type="match status" value="1"/>
</dbReference>
<feature type="repeat" description="NHL" evidence="7">
    <location>
        <begin position="62"/>
        <end position="95"/>
    </location>
</feature>
<accession>A0A2R5EJS5</accession>
<dbReference type="Pfam" id="PF14559">
    <property type="entry name" value="TPR_19"/>
    <property type="match status" value="1"/>
</dbReference>
<feature type="transmembrane region" description="Helical" evidence="8">
    <location>
        <begin position="632"/>
        <end position="653"/>
    </location>
</feature>
<feature type="transmembrane region" description="Helical" evidence="8">
    <location>
        <begin position="445"/>
        <end position="465"/>
    </location>
</feature>
<feature type="transmembrane region" description="Helical" evidence="8">
    <location>
        <begin position="602"/>
        <end position="620"/>
    </location>
</feature>
<dbReference type="PANTHER" id="PTHR24104:SF25">
    <property type="entry name" value="PROTEIN LIN-41"/>
    <property type="match status" value="1"/>
</dbReference>
<dbReference type="EMBL" id="BDQX01000028">
    <property type="protein sequence ID" value="GBG05879.1"/>
    <property type="molecule type" value="Genomic_DNA"/>
</dbReference>
<name>A0A2R5EJS5_9BACL</name>
<evidence type="ECO:0000259" key="9">
    <source>
        <dbReference type="Pfam" id="PF04893"/>
    </source>
</evidence>
<feature type="repeat" description="TPR" evidence="6">
    <location>
        <begin position="401"/>
        <end position="434"/>
    </location>
</feature>
<keyword evidence="4 8" id="KW-1133">Transmembrane helix</keyword>
<dbReference type="AlphaFoldDB" id="A0A2R5EJS5"/>
<evidence type="ECO:0000256" key="5">
    <source>
        <dbReference type="ARBA" id="ARBA00023136"/>
    </source>
</evidence>
<feature type="repeat" description="NHL" evidence="7">
    <location>
        <begin position="114"/>
        <end position="144"/>
    </location>
</feature>
<keyword evidence="5 8" id="KW-0472">Membrane</keyword>
<evidence type="ECO:0000256" key="4">
    <source>
        <dbReference type="ARBA" id="ARBA00022989"/>
    </source>
</evidence>
<dbReference type="PROSITE" id="PS51125">
    <property type="entry name" value="NHL"/>
    <property type="match status" value="2"/>
</dbReference>
<comment type="caution">
    <text evidence="10">The sequence shown here is derived from an EMBL/GenBank/DDBJ whole genome shotgun (WGS) entry which is preliminary data.</text>
</comment>
<evidence type="ECO:0000313" key="11">
    <source>
        <dbReference type="Proteomes" id="UP000245202"/>
    </source>
</evidence>
<dbReference type="Gene3D" id="2.120.10.30">
    <property type="entry name" value="TolB, C-terminal domain"/>
    <property type="match status" value="1"/>
</dbReference>
<dbReference type="GO" id="GO:0016020">
    <property type="term" value="C:membrane"/>
    <property type="evidence" value="ECO:0007669"/>
    <property type="project" value="UniProtKB-SubCell"/>
</dbReference>
<dbReference type="InterPro" id="IPR001258">
    <property type="entry name" value="NHL_repeat"/>
</dbReference>
<evidence type="ECO:0000256" key="8">
    <source>
        <dbReference type="SAM" id="Phobius"/>
    </source>
</evidence>
<reference evidence="10 11" key="1">
    <citation type="submission" date="2017-08" db="EMBL/GenBank/DDBJ databases">
        <title>Substantial Increase in Enzyme Production by Combined Drug-Resistance Mutations in Paenibacillus agaridevorans.</title>
        <authorList>
            <person name="Tanaka Y."/>
            <person name="Funane K."/>
            <person name="Hosaka T."/>
            <person name="Shiwa Y."/>
            <person name="Fujita N."/>
            <person name="Miyazaki T."/>
            <person name="Yoshikawa H."/>
            <person name="Murakami K."/>
            <person name="Kasahara K."/>
            <person name="Inaoka T."/>
            <person name="Hiraga Y."/>
            <person name="Ochi K."/>
        </authorList>
    </citation>
    <scope>NUCLEOTIDE SEQUENCE [LARGE SCALE GENOMIC DNA]</scope>
    <source>
        <strain evidence="10 11">T-3040</strain>
    </source>
</reference>
<dbReference type="CDD" id="cd05819">
    <property type="entry name" value="NHL"/>
    <property type="match status" value="1"/>
</dbReference>
<evidence type="ECO:0000256" key="6">
    <source>
        <dbReference type="PROSITE-ProRule" id="PRU00339"/>
    </source>
</evidence>
<sequence>MPTSSKTLRRMIKILLAVVLGVVLFLGADRPAYAELPYTTYSSDTNDVWIRTPNAFVPKAVWGGLNHPEDLFMTSKDELYVADAGNNRIVQLDLEGRIVRTIPESTDQDPKAKLRKPEGVFVTEEGVIYVADTGSRRVAVFDREGKFAKELLAPSSELLPKTFVYAPLKVVVDQRGYIYLVTKGGYQGLLQLAPDGTFAGFYGANKVPTSWLDSLKRKFFTEEQLKEELSRLPGAVTNVTLDAKKFMFTVNKDLKSGQLKRLNFGGVDLLMNHNFAPWVKPLERFSFQDVHVDSHGVMSVVETAEGKIYQYDKYGQLLFLFGATSVGSEQRLGMFKRMTSIVADSNGTLYIADGELNRIQVMKRTHFGELVHQASYLDNQGKYEEARGLWEEIHRLNGMYDRAYLGIAKAMFKAGEYEQAMAYFEQAKDKEGYSESYWQVRMNFLLQYFGTAMTVLTIVLIGFILGQKIIRSRKKPGLTDDQSEASAVNLPQRNSRLAFWARMLAEPWKQMLAMLRHPMNGMYDITASTQVRWRFALFFVVLGFVVIIAGKALVSMLFAAQRFETLNLTTEAMKYFLPWISWIVANYLTGSVMRGEGSFGKVFVVNSYALAPYILFILPIQWLSNALTLQEGIFYTAAHYLIIIWVFILIFVGTQNAHNYNLKEAIGMMSVSVVTFLCLWVFGFILIGLVYQATDFVTGFGQEVWLRVR</sequence>
<dbReference type="SUPFAM" id="SSF101898">
    <property type="entry name" value="NHL repeat"/>
    <property type="match status" value="1"/>
</dbReference>
<keyword evidence="2 8" id="KW-0812">Transmembrane</keyword>
<dbReference type="Pfam" id="PF04893">
    <property type="entry name" value="Yip1"/>
    <property type="match status" value="1"/>
</dbReference>
<evidence type="ECO:0000256" key="7">
    <source>
        <dbReference type="PROSITE-ProRule" id="PRU00504"/>
    </source>
</evidence>
<evidence type="ECO:0000256" key="1">
    <source>
        <dbReference type="ARBA" id="ARBA00004141"/>
    </source>
</evidence>